<evidence type="ECO:0000313" key="2">
    <source>
        <dbReference type="Proteomes" id="UP000464402"/>
    </source>
</evidence>
<reference evidence="2" key="1">
    <citation type="submission" date="2019-09" db="EMBL/GenBank/DDBJ databases">
        <title>Yersinia canariae sp. nov., isolated from a human yersiniosis case.</title>
        <authorList>
            <person name="Nguyen S.V."/>
            <person name="Greig D."/>
            <person name="Hurley D."/>
            <person name="Cao Y."/>
            <person name="McCabe E."/>
            <person name="Mitchell M."/>
            <person name="Jenkins C."/>
            <person name="Fanning S."/>
        </authorList>
    </citation>
    <scope>NUCLEOTIDE SEQUENCE [LARGE SCALE GENOMIC DNA]</scope>
    <source>
        <strain evidence="2">NCTC 14382</strain>
    </source>
</reference>
<sequence length="103" mass="11408">MSELERTKTITLVKPISHDATKTTYESIDLSEPILLQVQQFYDEQAKSGALSAMGLLISLVSNVPREAIKKMAFSDYKACEVYMMSFLAYSPPLGNGVTNLPM</sequence>
<evidence type="ECO:0000313" key="1">
    <source>
        <dbReference type="EMBL" id="QHB31881.1"/>
    </source>
</evidence>
<dbReference type="EMBL" id="CP043727">
    <property type="protein sequence ID" value="QHB31881.1"/>
    <property type="molecule type" value="Genomic_DNA"/>
</dbReference>
<protein>
    <submittedName>
        <fullName evidence="1">Phage tail assembly protein</fullName>
    </submittedName>
</protein>
<accession>A0A857EXL0</accession>
<proteinExistence type="predicted"/>
<keyword evidence="2" id="KW-1185">Reference proteome</keyword>
<dbReference type="RefSeq" id="WP_159677517.1">
    <property type="nucleotide sequence ID" value="NZ_CP043727.1"/>
</dbReference>
<dbReference type="AlphaFoldDB" id="A0A857EXL0"/>
<gene>
    <name evidence="1" type="ORF">F0T03_06690</name>
</gene>
<dbReference type="InterPro" id="IPR019289">
    <property type="entry name" value="Phage_tail_E/E"/>
</dbReference>
<dbReference type="KEGG" id="yca:F0T03_06690"/>
<dbReference type="Pfam" id="PF10109">
    <property type="entry name" value="Phage_TAC_7"/>
    <property type="match status" value="1"/>
</dbReference>
<dbReference type="Proteomes" id="UP000464402">
    <property type="component" value="Chromosome"/>
</dbReference>
<organism evidence="1 2">
    <name type="scientific">Yersinia canariae</name>
    <dbReference type="NCBI Taxonomy" id="2607663"/>
    <lineage>
        <taxon>Bacteria</taxon>
        <taxon>Pseudomonadati</taxon>
        <taxon>Pseudomonadota</taxon>
        <taxon>Gammaproteobacteria</taxon>
        <taxon>Enterobacterales</taxon>
        <taxon>Yersiniaceae</taxon>
        <taxon>Yersinia</taxon>
    </lineage>
</organism>
<name>A0A857EXL0_9GAMM</name>